<evidence type="ECO:0000313" key="12">
    <source>
        <dbReference type="Proteomes" id="UP000249229"/>
    </source>
</evidence>
<dbReference type="InterPro" id="IPR000700">
    <property type="entry name" value="PAS-assoc_C"/>
</dbReference>
<evidence type="ECO:0000259" key="10">
    <source>
        <dbReference type="PROSITE" id="PS50113"/>
    </source>
</evidence>
<comment type="caution">
    <text evidence="11">The sequence shown here is derived from an EMBL/GenBank/DDBJ whole genome shotgun (WGS) entry which is preliminary data.</text>
</comment>
<dbReference type="CDD" id="cd00156">
    <property type="entry name" value="REC"/>
    <property type="match status" value="1"/>
</dbReference>
<organism evidence="11 12">
    <name type="scientific">Sphingomonas taxi</name>
    <dbReference type="NCBI Taxonomy" id="1549858"/>
    <lineage>
        <taxon>Bacteria</taxon>
        <taxon>Pseudomonadati</taxon>
        <taxon>Pseudomonadota</taxon>
        <taxon>Alphaproteobacteria</taxon>
        <taxon>Sphingomonadales</taxon>
        <taxon>Sphingomonadaceae</taxon>
        <taxon>Sphingomonas</taxon>
    </lineage>
</organism>
<evidence type="ECO:0000256" key="6">
    <source>
        <dbReference type="SAM" id="Coils"/>
    </source>
</evidence>
<keyword evidence="11" id="KW-0418">Kinase</keyword>
<feature type="domain" description="PAC" evidence="10">
    <location>
        <begin position="283"/>
        <end position="336"/>
    </location>
</feature>
<dbReference type="SUPFAM" id="SSF55874">
    <property type="entry name" value="ATPase domain of HSP90 chaperone/DNA topoisomerase II/histidine kinase"/>
    <property type="match status" value="1"/>
</dbReference>
<dbReference type="InterPro" id="IPR001610">
    <property type="entry name" value="PAC"/>
</dbReference>
<dbReference type="PANTHER" id="PTHR43065:SF42">
    <property type="entry name" value="TWO-COMPONENT SENSOR PPRA"/>
    <property type="match status" value="1"/>
</dbReference>
<dbReference type="SUPFAM" id="SSF47384">
    <property type="entry name" value="Homodimeric domain of signal transducing histidine kinase"/>
    <property type="match status" value="1"/>
</dbReference>
<dbReference type="Gene3D" id="6.10.10.120">
    <property type="entry name" value="Antitoxin ParD1-like"/>
    <property type="match status" value="1"/>
</dbReference>
<dbReference type="InterPro" id="IPR003594">
    <property type="entry name" value="HATPase_dom"/>
</dbReference>
<dbReference type="PROSITE" id="PS50110">
    <property type="entry name" value="RESPONSE_REGULATORY"/>
    <property type="match status" value="2"/>
</dbReference>
<keyword evidence="4" id="KW-1277">Toxin-antitoxin system</keyword>
<feature type="domain" description="PAS" evidence="9">
    <location>
        <begin position="337"/>
        <end position="407"/>
    </location>
</feature>
<dbReference type="PROSITE" id="PS50109">
    <property type="entry name" value="HIS_KIN"/>
    <property type="match status" value="1"/>
</dbReference>
<dbReference type="SMART" id="SM00448">
    <property type="entry name" value="REC"/>
    <property type="match status" value="2"/>
</dbReference>
<dbReference type="SMART" id="SM00086">
    <property type="entry name" value="PAC"/>
    <property type="match status" value="2"/>
</dbReference>
<dbReference type="InterPro" id="IPR010985">
    <property type="entry name" value="Ribbon_hlx_hlx"/>
</dbReference>
<keyword evidence="11" id="KW-0808">Transferase</keyword>
<evidence type="ECO:0000256" key="4">
    <source>
        <dbReference type="ARBA" id="ARBA00022649"/>
    </source>
</evidence>
<feature type="domain" description="Histidine kinase" evidence="7">
    <location>
        <begin position="521"/>
        <end position="744"/>
    </location>
</feature>
<evidence type="ECO:0000256" key="5">
    <source>
        <dbReference type="PROSITE-ProRule" id="PRU00169"/>
    </source>
</evidence>
<evidence type="ECO:0000259" key="9">
    <source>
        <dbReference type="PROSITE" id="PS50112"/>
    </source>
</evidence>
<dbReference type="Gene3D" id="3.40.50.2300">
    <property type="match status" value="2"/>
</dbReference>
<feature type="coiled-coil region" evidence="6">
    <location>
        <begin position="460"/>
        <end position="487"/>
    </location>
</feature>
<dbReference type="CDD" id="cd16919">
    <property type="entry name" value="HATPase_CckA-like"/>
    <property type="match status" value="1"/>
</dbReference>
<evidence type="ECO:0000259" key="7">
    <source>
        <dbReference type="PROSITE" id="PS50109"/>
    </source>
</evidence>
<comment type="catalytic activity">
    <reaction evidence="1">
        <text>ATP + protein L-histidine = ADP + protein N-phospho-L-histidine.</text>
        <dbReference type="EC" id="2.7.13.3"/>
    </reaction>
</comment>
<dbReference type="CDD" id="cd18161">
    <property type="entry name" value="REC_hyHK_blue-like"/>
    <property type="match status" value="1"/>
</dbReference>
<name>A0A2W5PDM5_9SPHN</name>
<gene>
    <name evidence="11" type="ORF">DI544_01430</name>
</gene>
<dbReference type="PROSITE" id="PS50113">
    <property type="entry name" value="PAC"/>
    <property type="match status" value="2"/>
</dbReference>
<dbReference type="GO" id="GO:0000155">
    <property type="term" value="F:phosphorelay sensor kinase activity"/>
    <property type="evidence" value="ECO:0007669"/>
    <property type="project" value="InterPro"/>
</dbReference>
<dbReference type="CDD" id="cd00130">
    <property type="entry name" value="PAS"/>
    <property type="match status" value="2"/>
</dbReference>
<reference evidence="11 12" key="1">
    <citation type="submission" date="2017-08" db="EMBL/GenBank/DDBJ databases">
        <title>Infants hospitalized years apart are colonized by the same room-sourced microbial strains.</title>
        <authorList>
            <person name="Brooks B."/>
            <person name="Olm M.R."/>
            <person name="Firek B.A."/>
            <person name="Baker R."/>
            <person name="Thomas B.C."/>
            <person name="Morowitz M.J."/>
            <person name="Banfield J.F."/>
        </authorList>
    </citation>
    <scope>NUCLEOTIDE SEQUENCE [LARGE SCALE GENOMIC DNA]</scope>
    <source>
        <strain evidence="11">S2_005_001_R1_22</strain>
    </source>
</reference>
<protein>
    <recommendedName>
        <fullName evidence="2">histidine kinase</fullName>
        <ecNumber evidence="2">2.7.13.3</ecNumber>
    </recommendedName>
</protein>
<dbReference type="Gene3D" id="3.30.565.10">
    <property type="entry name" value="Histidine kinase-like ATPase, C-terminal domain"/>
    <property type="match status" value="1"/>
</dbReference>
<feature type="domain" description="Response regulatory" evidence="8">
    <location>
        <begin position="764"/>
        <end position="880"/>
    </location>
</feature>
<dbReference type="InterPro" id="IPR004358">
    <property type="entry name" value="Sig_transdc_His_kin-like_C"/>
</dbReference>
<dbReference type="Gene3D" id="3.30.450.20">
    <property type="entry name" value="PAS domain"/>
    <property type="match status" value="3"/>
</dbReference>
<dbReference type="InterPro" id="IPR036890">
    <property type="entry name" value="HATPase_C_sf"/>
</dbReference>
<dbReference type="SMART" id="SM00387">
    <property type="entry name" value="HATPase_c"/>
    <property type="match status" value="1"/>
</dbReference>
<dbReference type="Pfam" id="PF08448">
    <property type="entry name" value="PAS_4"/>
    <property type="match status" value="2"/>
</dbReference>
<dbReference type="SMART" id="SM00091">
    <property type="entry name" value="PAS"/>
    <property type="match status" value="2"/>
</dbReference>
<sequence>MTARQARNVSLTAELDSFITDSLATGDYGNASEVVRTALKLLRDRDPRACARAWPVGGGETGELIRTRDWARTPLGSINTWSPALRITVANVVNSPVPKVLMWGRNGVLLYNDAYREIAGAHHPHAIGQTAAAVFPEIADWNRAILQRGFAGEVVSYRDQPLALIRDGVATELFFDLFYTPVYETDGAVGGVLCTVLDNTARLTLERRLATSEGELRAVTDALPLLVSFIDRDYVYRYANRHYVDWFGIQAGDVVGRHARDVIGEENFARRRPFMERALAGEEIVEDAVIRHGDGSSRRADIRYLPRRDAAGAVVGFQVIVLDIEDRVLREEALNASNARFRAAMEAMHGVLWTNDAHGRMVGEQIGWTMLTGQTPAEYAGYGWADAVHPDDAAGTIAAWREAVAAKSTFIFEHRVRRHCGAWRTFAVRAVPRLDARGEVAEWVGVHTDITHQRAAEAALRDHAQQLERQVHHRERAEEQLRHLNETLETRVIAEIASRHEAERKLTQAQKMETIGKLTGGVAHDFNNLLQVVSGNLQLLQKDIAGNARAETRVANALAGVSRGSRLAAQLLAFGRRQALEPKVVNVTRFVSGMEDMLRRAIGEGVEVETIFGGGLWNTFIDPGQIENALLNLAINARDAMEGQGKLTIELANVHLDDEYARRHDEVTAGQYVMLAVSDTGAGMSEEVLARVFEPFFSTKAEGKGSGLGLSMVYGFVKQSGGHVNIYSEPGHGTTIKLYLPRAMESEDVEVTVDTGPVTGGTETVLVVEDDDEVRATVVEMLSDLGYRVLKAIDAQSALSVVESGIPIDLLFTDVVMPGTLKSPEMARKARERLPDLAVLFTSGYTENSIVHGGRLDPGLELLSKPYTREALARKVRHVLGNQRQRRVSAAAILAPPVATPVDVRRRVLLVEDDALIRSATAEVLQDAGHMVVEAASAEEAMAALQTAPIDVLVTDIHLPGSSGLTLAARAADLRPGIRIVMASGDTGAVKDALPEAHLLPKPYGARDVLNIIQDHAPPNRSTASERER</sequence>
<dbReference type="SUPFAM" id="SSF47598">
    <property type="entry name" value="Ribbon-helix-helix"/>
    <property type="match status" value="1"/>
</dbReference>
<dbReference type="FunFam" id="3.30.450.20:FF:000099">
    <property type="entry name" value="Sensory box sensor histidine kinase"/>
    <property type="match status" value="1"/>
</dbReference>
<dbReference type="Proteomes" id="UP000249229">
    <property type="component" value="Unassembled WGS sequence"/>
</dbReference>
<dbReference type="Pfam" id="PF08447">
    <property type="entry name" value="PAS_3"/>
    <property type="match status" value="1"/>
</dbReference>
<dbReference type="InterPro" id="IPR013655">
    <property type="entry name" value="PAS_fold_3"/>
</dbReference>
<dbReference type="InterPro" id="IPR022789">
    <property type="entry name" value="ParD"/>
</dbReference>
<dbReference type="EMBL" id="QFQI01000001">
    <property type="protein sequence ID" value="PZQ63154.1"/>
    <property type="molecule type" value="Genomic_DNA"/>
</dbReference>
<dbReference type="InterPro" id="IPR035965">
    <property type="entry name" value="PAS-like_dom_sf"/>
</dbReference>
<dbReference type="SMART" id="SM00388">
    <property type="entry name" value="HisKA"/>
    <property type="match status" value="1"/>
</dbReference>
<evidence type="ECO:0000259" key="8">
    <source>
        <dbReference type="PROSITE" id="PS50110"/>
    </source>
</evidence>
<evidence type="ECO:0000256" key="3">
    <source>
        <dbReference type="ARBA" id="ARBA00022553"/>
    </source>
</evidence>
<dbReference type="Pfam" id="PF00072">
    <property type="entry name" value="Response_reg"/>
    <property type="match status" value="2"/>
</dbReference>
<dbReference type="InterPro" id="IPR003661">
    <property type="entry name" value="HisK_dim/P_dom"/>
</dbReference>
<dbReference type="EC" id="2.7.13.3" evidence="2"/>
<dbReference type="InterPro" id="IPR000014">
    <property type="entry name" value="PAS"/>
</dbReference>
<dbReference type="NCBIfam" id="TIGR00229">
    <property type="entry name" value="sensory_box"/>
    <property type="match status" value="2"/>
</dbReference>
<evidence type="ECO:0000313" key="11">
    <source>
        <dbReference type="EMBL" id="PZQ63154.1"/>
    </source>
</evidence>
<dbReference type="InterPro" id="IPR005467">
    <property type="entry name" value="His_kinase_dom"/>
</dbReference>
<dbReference type="CDD" id="cd00082">
    <property type="entry name" value="HisKA"/>
    <property type="match status" value="1"/>
</dbReference>
<dbReference type="InterPro" id="IPR001789">
    <property type="entry name" value="Sig_transdc_resp-reg_receiver"/>
</dbReference>
<dbReference type="AlphaFoldDB" id="A0A2W5PDM5"/>
<dbReference type="InterPro" id="IPR013656">
    <property type="entry name" value="PAS_4"/>
</dbReference>
<dbReference type="Gene3D" id="1.10.287.130">
    <property type="match status" value="1"/>
</dbReference>
<dbReference type="Pfam" id="PF03693">
    <property type="entry name" value="ParD_antitoxin"/>
    <property type="match status" value="1"/>
</dbReference>
<dbReference type="InterPro" id="IPR038296">
    <property type="entry name" value="ParD_sf"/>
</dbReference>
<accession>A0A2W5PDM5</accession>
<dbReference type="PRINTS" id="PR00344">
    <property type="entry name" value="BCTRLSENSOR"/>
</dbReference>
<feature type="modified residue" description="4-aspartylphosphate" evidence="5">
    <location>
        <position position="956"/>
    </location>
</feature>
<dbReference type="Pfam" id="PF02518">
    <property type="entry name" value="HATPase_c"/>
    <property type="match status" value="1"/>
</dbReference>
<dbReference type="GO" id="GO:0006355">
    <property type="term" value="P:regulation of DNA-templated transcription"/>
    <property type="evidence" value="ECO:0007669"/>
    <property type="project" value="InterPro"/>
</dbReference>
<feature type="domain" description="PAC" evidence="10">
    <location>
        <begin position="410"/>
        <end position="462"/>
    </location>
</feature>
<keyword evidence="3 5" id="KW-0597">Phosphoprotein</keyword>
<dbReference type="PROSITE" id="PS50112">
    <property type="entry name" value="PAS"/>
    <property type="match status" value="2"/>
</dbReference>
<feature type="domain" description="Response regulatory" evidence="8">
    <location>
        <begin position="907"/>
        <end position="1017"/>
    </location>
</feature>
<dbReference type="InterPro" id="IPR036097">
    <property type="entry name" value="HisK_dim/P_sf"/>
</dbReference>
<feature type="modified residue" description="4-aspartylphosphate" evidence="5">
    <location>
        <position position="814"/>
    </location>
</feature>
<dbReference type="SUPFAM" id="SSF55785">
    <property type="entry name" value="PYP-like sensor domain (PAS domain)"/>
    <property type="match status" value="3"/>
</dbReference>
<evidence type="ECO:0000256" key="1">
    <source>
        <dbReference type="ARBA" id="ARBA00000085"/>
    </source>
</evidence>
<proteinExistence type="predicted"/>
<evidence type="ECO:0000256" key="2">
    <source>
        <dbReference type="ARBA" id="ARBA00012438"/>
    </source>
</evidence>
<dbReference type="PANTHER" id="PTHR43065">
    <property type="entry name" value="SENSOR HISTIDINE KINASE"/>
    <property type="match status" value="1"/>
</dbReference>
<dbReference type="InterPro" id="IPR011006">
    <property type="entry name" value="CheY-like_superfamily"/>
</dbReference>
<dbReference type="SUPFAM" id="SSF52172">
    <property type="entry name" value="CheY-like"/>
    <property type="match status" value="2"/>
</dbReference>
<keyword evidence="6" id="KW-0175">Coiled coil</keyword>
<feature type="domain" description="PAS" evidence="9">
    <location>
        <begin position="212"/>
        <end position="282"/>
    </location>
</feature>